<keyword evidence="1" id="KW-1133">Transmembrane helix</keyword>
<organism evidence="2">
    <name type="scientific">marine sediment metagenome</name>
    <dbReference type="NCBI Taxonomy" id="412755"/>
    <lineage>
        <taxon>unclassified sequences</taxon>
        <taxon>metagenomes</taxon>
        <taxon>ecological metagenomes</taxon>
    </lineage>
</organism>
<feature type="transmembrane region" description="Helical" evidence="1">
    <location>
        <begin position="6"/>
        <end position="23"/>
    </location>
</feature>
<sequence length="68" mass="7612">METGTILQLLGMAFMFGAGWNSLRMQIKRVQDAVTVISENHLVHIEAKLNSLPCAENDERIARLEQGD</sequence>
<keyword evidence="1" id="KW-0812">Transmembrane</keyword>
<reference evidence="2" key="1">
    <citation type="journal article" date="2015" name="Nature">
        <title>Complex archaea that bridge the gap between prokaryotes and eukaryotes.</title>
        <authorList>
            <person name="Spang A."/>
            <person name="Saw J.H."/>
            <person name="Jorgensen S.L."/>
            <person name="Zaremba-Niedzwiedzka K."/>
            <person name="Martijn J."/>
            <person name="Lind A.E."/>
            <person name="van Eijk R."/>
            <person name="Schleper C."/>
            <person name="Guy L."/>
            <person name="Ettema T.J."/>
        </authorList>
    </citation>
    <scope>NUCLEOTIDE SEQUENCE</scope>
</reference>
<dbReference type="EMBL" id="LAZR01000225">
    <property type="protein sequence ID" value="KKN80781.1"/>
    <property type="molecule type" value="Genomic_DNA"/>
</dbReference>
<accession>A0A0F9W553</accession>
<keyword evidence="1" id="KW-0472">Membrane</keyword>
<evidence type="ECO:0000256" key="1">
    <source>
        <dbReference type="SAM" id="Phobius"/>
    </source>
</evidence>
<gene>
    <name evidence="2" type="ORF">LCGC14_0325870</name>
</gene>
<name>A0A0F9W553_9ZZZZ</name>
<proteinExistence type="predicted"/>
<comment type="caution">
    <text evidence="2">The sequence shown here is derived from an EMBL/GenBank/DDBJ whole genome shotgun (WGS) entry which is preliminary data.</text>
</comment>
<dbReference type="AlphaFoldDB" id="A0A0F9W553"/>
<evidence type="ECO:0000313" key="2">
    <source>
        <dbReference type="EMBL" id="KKN80781.1"/>
    </source>
</evidence>
<protein>
    <submittedName>
        <fullName evidence="2">Uncharacterized protein</fullName>
    </submittedName>
</protein>